<accession>A0ABV9S0Z1</accession>
<dbReference type="Proteomes" id="UP001595859">
    <property type="component" value="Unassembled WGS sequence"/>
</dbReference>
<organism evidence="2 3">
    <name type="scientific">Actinophytocola glycyrrhizae</name>
    <dbReference type="NCBI Taxonomy" id="2044873"/>
    <lineage>
        <taxon>Bacteria</taxon>
        <taxon>Bacillati</taxon>
        <taxon>Actinomycetota</taxon>
        <taxon>Actinomycetes</taxon>
        <taxon>Pseudonocardiales</taxon>
        <taxon>Pseudonocardiaceae</taxon>
    </lineage>
</organism>
<reference evidence="3" key="1">
    <citation type="journal article" date="2019" name="Int. J. Syst. Evol. Microbiol.">
        <title>The Global Catalogue of Microorganisms (GCM) 10K type strain sequencing project: providing services to taxonomists for standard genome sequencing and annotation.</title>
        <authorList>
            <consortium name="The Broad Institute Genomics Platform"/>
            <consortium name="The Broad Institute Genome Sequencing Center for Infectious Disease"/>
            <person name="Wu L."/>
            <person name="Ma J."/>
        </authorList>
    </citation>
    <scope>NUCLEOTIDE SEQUENCE [LARGE SCALE GENOMIC DNA]</scope>
    <source>
        <strain evidence="3">ZS-22-S1</strain>
    </source>
</reference>
<evidence type="ECO:0008006" key="4">
    <source>
        <dbReference type="Google" id="ProtNLM"/>
    </source>
</evidence>
<dbReference type="EMBL" id="JBHSIS010000006">
    <property type="protein sequence ID" value="MFC4854493.1"/>
    <property type="molecule type" value="Genomic_DNA"/>
</dbReference>
<feature type="transmembrane region" description="Helical" evidence="1">
    <location>
        <begin position="64"/>
        <end position="82"/>
    </location>
</feature>
<sequence>MEGWRLLAGALLAMAGIVLMLLTMAKVRERRGSTGGDVAVAGAISFVVLVILVGLVLLVLPAGLAWGVVVVIGGTVTVMMLAS</sequence>
<keyword evidence="3" id="KW-1185">Reference proteome</keyword>
<protein>
    <recommendedName>
        <fullName evidence="4">Integral membrane protein</fullName>
    </recommendedName>
</protein>
<proteinExistence type="predicted"/>
<name>A0ABV9S0Z1_9PSEU</name>
<feature type="transmembrane region" description="Helical" evidence="1">
    <location>
        <begin position="6"/>
        <end position="25"/>
    </location>
</feature>
<comment type="caution">
    <text evidence="2">The sequence shown here is derived from an EMBL/GenBank/DDBJ whole genome shotgun (WGS) entry which is preliminary data.</text>
</comment>
<evidence type="ECO:0000313" key="3">
    <source>
        <dbReference type="Proteomes" id="UP001595859"/>
    </source>
</evidence>
<keyword evidence="1" id="KW-0812">Transmembrane</keyword>
<gene>
    <name evidence="2" type="ORF">ACFPCV_13345</name>
</gene>
<evidence type="ECO:0000313" key="2">
    <source>
        <dbReference type="EMBL" id="MFC4854493.1"/>
    </source>
</evidence>
<feature type="transmembrane region" description="Helical" evidence="1">
    <location>
        <begin position="37"/>
        <end position="58"/>
    </location>
</feature>
<dbReference type="RefSeq" id="WP_378056432.1">
    <property type="nucleotide sequence ID" value="NZ_JBHSIS010000006.1"/>
</dbReference>
<evidence type="ECO:0000256" key="1">
    <source>
        <dbReference type="SAM" id="Phobius"/>
    </source>
</evidence>
<keyword evidence="1" id="KW-1133">Transmembrane helix</keyword>
<keyword evidence="1" id="KW-0472">Membrane</keyword>